<dbReference type="InterPro" id="IPR003696">
    <property type="entry name" value="Carbtransf_dom"/>
</dbReference>
<dbReference type="PANTHER" id="PTHR34847:SF1">
    <property type="entry name" value="NODULATION PROTEIN U"/>
    <property type="match status" value="1"/>
</dbReference>
<dbReference type="KEGG" id="rml:FF011L_51700"/>
<dbReference type="InterPro" id="IPR051338">
    <property type="entry name" value="NodU/CmcH_Carbamoyltrnsfr"/>
</dbReference>
<dbReference type="CDD" id="cd24100">
    <property type="entry name" value="ASKHA_NBD_MJ1051-like_N"/>
    <property type="match status" value="1"/>
</dbReference>
<evidence type="ECO:0000259" key="3">
    <source>
        <dbReference type="Pfam" id="PF16861"/>
    </source>
</evidence>
<evidence type="ECO:0000313" key="4">
    <source>
        <dbReference type="EMBL" id="QDS96362.1"/>
    </source>
</evidence>
<comment type="similarity">
    <text evidence="1">Belongs to the NodU/CmcH family.</text>
</comment>
<feature type="domain" description="Carbamoyltransferase C-terminal" evidence="3">
    <location>
        <begin position="437"/>
        <end position="608"/>
    </location>
</feature>
<name>A0A517MNA3_9BACT</name>
<gene>
    <name evidence="4" type="primary">novN_2</name>
    <name evidence="4" type="ORF">FF011L_51700</name>
</gene>
<dbReference type="InterPro" id="IPR043129">
    <property type="entry name" value="ATPase_NBD"/>
</dbReference>
<dbReference type="InterPro" id="IPR031730">
    <property type="entry name" value="Carbam_trans_C"/>
</dbReference>
<dbReference type="GO" id="GO:0016740">
    <property type="term" value="F:transferase activity"/>
    <property type="evidence" value="ECO:0007669"/>
    <property type="project" value="UniProtKB-KW"/>
</dbReference>
<dbReference type="PANTHER" id="PTHR34847">
    <property type="entry name" value="NODULATION PROTEIN U"/>
    <property type="match status" value="1"/>
</dbReference>
<dbReference type="Gene3D" id="3.90.870.20">
    <property type="entry name" value="Carbamoyltransferase, C-terminal domain"/>
    <property type="match status" value="1"/>
</dbReference>
<keyword evidence="5" id="KW-1185">Reference proteome</keyword>
<dbReference type="InterPro" id="IPR038152">
    <property type="entry name" value="Carbam_trans_C_sf"/>
</dbReference>
<dbReference type="Proteomes" id="UP000320672">
    <property type="component" value="Chromosome"/>
</dbReference>
<dbReference type="Gene3D" id="3.30.420.40">
    <property type="match status" value="2"/>
</dbReference>
<dbReference type="AlphaFoldDB" id="A0A517MNA3"/>
<dbReference type="EMBL" id="CP036262">
    <property type="protein sequence ID" value="QDS96362.1"/>
    <property type="molecule type" value="Genomic_DNA"/>
</dbReference>
<evidence type="ECO:0000313" key="5">
    <source>
        <dbReference type="Proteomes" id="UP000320672"/>
    </source>
</evidence>
<reference evidence="4 5" key="1">
    <citation type="submission" date="2019-02" db="EMBL/GenBank/DDBJ databases">
        <title>Deep-cultivation of Planctomycetes and their phenomic and genomic characterization uncovers novel biology.</title>
        <authorList>
            <person name="Wiegand S."/>
            <person name="Jogler M."/>
            <person name="Boedeker C."/>
            <person name="Pinto D."/>
            <person name="Vollmers J."/>
            <person name="Rivas-Marin E."/>
            <person name="Kohn T."/>
            <person name="Peeters S.H."/>
            <person name="Heuer A."/>
            <person name="Rast P."/>
            <person name="Oberbeckmann S."/>
            <person name="Bunk B."/>
            <person name="Jeske O."/>
            <person name="Meyerdierks A."/>
            <person name="Storesund J.E."/>
            <person name="Kallscheuer N."/>
            <person name="Luecker S."/>
            <person name="Lage O.M."/>
            <person name="Pohl T."/>
            <person name="Merkel B.J."/>
            <person name="Hornburger P."/>
            <person name="Mueller R.-W."/>
            <person name="Bruemmer F."/>
            <person name="Labrenz M."/>
            <person name="Spormann A.M."/>
            <person name="Op den Camp H."/>
            <person name="Overmann J."/>
            <person name="Amann R."/>
            <person name="Jetten M.S.M."/>
            <person name="Mascher T."/>
            <person name="Medema M.H."/>
            <person name="Devos D.P."/>
            <person name="Kaster A.-K."/>
            <person name="Ovreas L."/>
            <person name="Rohde M."/>
            <person name="Galperin M.Y."/>
            <person name="Jogler C."/>
        </authorList>
    </citation>
    <scope>NUCLEOTIDE SEQUENCE [LARGE SCALE GENOMIC DNA]</scope>
    <source>
        <strain evidence="4 5">FF011L</strain>
    </source>
</reference>
<dbReference type="SUPFAM" id="SSF53067">
    <property type="entry name" value="Actin-like ATPase domain"/>
    <property type="match status" value="1"/>
</dbReference>
<dbReference type="RefSeq" id="WP_145354519.1">
    <property type="nucleotide sequence ID" value="NZ_CP036262.1"/>
</dbReference>
<keyword evidence="4" id="KW-0808">Transferase</keyword>
<dbReference type="Pfam" id="PF16861">
    <property type="entry name" value="Carbam_trans_C"/>
    <property type="match status" value="1"/>
</dbReference>
<dbReference type="Pfam" id="PF02543">
    <property type="entry name" value="Carbam_trans_N"/>
    <property type="match status" value="1"/>
</dbReference>
<dbReference type="EC" id="2.1.3.12" evidence="4"/>
<evidence type="ECO:0000259" key="2">
    <source>
        <dbReference type="Pfam" id="PF02543"/>
    </source>
</evidence>
<feature type="domain" description="Carbamoyltransferase" evidence="2">
    <location>
        <begin position="2"/>
        <end position="387"/>
    </location>
</feature>
<proteinExistence type="inferred from homology"/>
<evidence type="ECO:0000256" key="1">
    <source>
        <dbReference type="ARBA" id="ARBA00006129"/>
    </source>
</evidence>
<dbReference type="OrthoDB" id="9780777at2"/>
<sequence>MRVLGISPLDKDSSVSFMEDGQIVFACGEERLSRVKLQSGFPHQALKLGLERTGWTPESIDTVAYAFFDGNEEARLIHEAAAHDKAFQSTKKLRASADRYRALRSKDYELDEQIKIPGLESKADEFMPPKTWWKRAVYEATARVPALDHFAHGKYFGEWVQTAVADHGKWSNELEEGLDAYGLKDKLKRFQHHDTHAANAFYASGFDDALCLVLDGYGSGCCGGVYRAGASGITNLHRYRFPYSLGIFYEQVTSALGFRPSRHEGKIVGLAAYGRPELLSDLLKSRFECEQGDIKILGAQNYLITRAMALHFSKRDIAAAYQSVLEYVACQSASYWLKKTGLKRVVMSGGVHANVKLNQRIFEIDEVESVFIYPNMGDGGCGSGAAMLAFEDQMPQSSPLPNAYLGPDYSDKEIRSALEAESLTFEDCGADLERRVAEVLADDGIVARFNGRMEYGPRALGNRSILYPAKDPAVNQWLNDQLGRTEFMPFAPSVLAEDAPSLFVNMGPGCAKTSEFMTVTFDCTEAMKQHSPAAVHVDGTARPQLVTAESNPSFHGILTHYKSLTGIPVLINTSFNMHEEPIVGSPADAVRAFMLGNIDYLAIGTCLVPHPKRRDRLALSADASIGVES</sequence>
<accession>A0A517MNA3</accession>
<protein>
    <submittedName>
        <fullName evidence="4">Decarbamoylnovobiocin carbamoyltransferase</fullName>
        <ecNumber evidence="4">2.1.3.12</ecNumber>
    </submittedName>
</protein>
<organism evidence="4 5">
    <name type="scientific">Roseimaritima multifibrata</name>
    <dbReference type="NCBI Taxonomy" id="1930274"/>
    <lineage>
        <taxon>Bacteria</taxon>
        <taxon>Pseudomonadati</taxon>
        <taxon>Planctomycetota</taxon>
        <taxon>Planctomycetia</taxon>
        <taxon>Pirellulales</taxon>
        <taxon>Pirellulaceae</taxon>
        <taxon>Roseimaritima</taxon>
    </lineage>
</organism>